<keyword evidence="5" id="KW-1185">Reference proteome</keyword>
<evidence type="ECO:0000259" key="2">
    <source>
        <dbReference type="PROSITE" id="PS51294"/>
    </source>
</evidence>
<dbReference type="PROSITE" id="PS51294">
    <property type="entry name" value="HTH_MYB"/>
    <property type="match status" value="1"/>
</dbReference>
<keyword evidence="3" id="KW-0238">DNA-binding</keyword>
<evidence type="ECO:0000313" key="5">
    <source>
        <dbReference type="Proteomes" id="UP001642409"/>
    </source>
</evidence>
<name>A0AA86U988_9EUKA</name>
<evidence type="ECO:0000313" key="4">
    <source>
        <dbReference type="EMBL" id="CAL6070056.1"/>
    </source>
</evidence>
<evidence type="ECO:0000313" key="3">
    <source>
        <dbReference type="EMBL" id="CAI9934093.1"/>
    </source>
</evidence>
<comment type="caution">
    <text evidence="3">The sequence shown here is derived from an EMBL/GenBank/DDBJ whole genome shotgun (WGS) entry which is preliminary data.</text>
</comment>
<proteinExistence type="predicted"/>
<dbReference type="Proteomes" id="UP001642409">
    <property type="component" value="Unassembled WGS sequence"/>
</dbReference>
<reference evidence="3" key="1">
    <citation type="submission" date="2023-06" db="EMBL/GenBank/DDBJ databases">
        <authorList>
            <person name="Kurt Z."/>
        </authorList>
    </citation>
    <scope>NUCLEOTIDE SEQUENCE</scope>
</reference>
<reference evidence="4 5" key="2">
    <citation type="submission" date="2024-07" db="EMBL/GenBank/DDBJ databases">
        <authorList>
            <person name="Akdeniz Z."/>
        </authorList>
    </citation>
    <scope>NUCLEOTIDE SEQUENCE [LARGE SCALE GENOMIC DNA]</scope>
</reference>
<accession>A0AA86U988</accession>
<dbReference type="Pfam" id="PF00249">
    <property type="entry name" value="Myb_DNA-binding"/>
    <property type="match status" value="1"/>
</dbReference>
<dbReference type="AlphaFoldDB" id="A0AA86U988"/>
<dbReference type="GO" id="GO:0003677">
    <property type="term" value="F:DNA binding"/>
    <property type="evidence" value="ECO:0007669"/>
    <property type="project" value="UniProtKB-KW"/>
</dbReference>
<feature type="domain" description="HTH myb-type" evidence="2">
    <location>
        <begin position="1"/>
        <end position="56"/>
    </location>
</feature>
<dbReference type="InterPro" id="IPR009057">
    <property type="entry name" value="Homeodomain-like_sf"/>
</dbReference>
<dbReference type="SMART" id="SM00717">
    <property type="entry name" value="SANT"/>
    <property type="match status" value="2"/>
</dbReference>
<dbReference type="CDD" id="cd00167">
    <property type="entry name" value="SANT"/>
    <property type="match status" value="1"/>
</dbReference>
<protein>
    <submittedName>
        <fullName evidence="3">Myb-like DNA-binding domain-containing protein</fullName>
    </submittedName>
    <submittedName>
        <fullName evidence="4">Myb-like_DNA-binding domain-containing protein</fullName>
    </submittedName>
</protein>
<feature type="domain" description="Myb-like" evidence="1">
    <location>
        <begin position="6"/>
        <end position="52"/>
    </location>
</feature>
<organism evidence="3">
    <name type="scientific">Hexamita inflata</name>
    <dbReference type="NCBI Taxonomy" id="28002"/>
    <lineage>
        <taxon>Eukaryota</taxon>
        <taxon>Metamonada</taxon>
        <taxon>Diplomonadida</taxon>
        <taxon>Hexamitidae</taxon>
        <taxon>Hexamitinae</taxon>
        <taxon>Hexamita</taxon>
    </lineage>
</organism>
<sequence length="187" mass="22440">MRIVVKWTEDEKNQLNKLIEINTKDNRTDWVKIAKQMNRTANQCKTYYNIAIKQGEFKNCNANWLPHQIGQLLSCVEIYGKKWKQIQKTQFPQFSDKQVRSKYNMLQKMFEENKKMMELIREGKATKSNQEQIEKMFTYYSDLKEMYLSRDQKDILDQKALIKVNDKLNLEALVQSLKEILDKMNQQ</sequence>
<dbReference type="EMBL" id="CAXDID020000281">
    <property type="protein sequence ID" value="CAL6070056.1"/>
    <property type="molecule type" value="Genomic_DNA"/>
</dbReference>
<dbReference type="InterPro" id="IPR001005">
    <property type="entry name" value="SANT/Myb"/>
</dbReference>
<dbReference type="SUPFAM" id="SSF46689">
    <property type="entry name" value="Homeodomain-like"/>
    <property type="match status" value="2"/>
</dbReference>
<evidence type="ECO:0000259" key="1">
    <source>
        <dbReference type="PROSITE" id="PS50090"/>
    </source>
</evidence>
<dbReference type="EMBL" id="CATOUU010000557">
    <property type="protein sequence ID" value="CAI9934093.1"/>
    <property type="molecule type" value="Genomic_DNA"/>
</dbReference>
<dbReference type="PROSITE" id="PS50090">
    <property type="entry name" value="MYB_LIKE"/>
    <property type="match status" value="1"/>
</dbReference>
<gene>
    <name evidence="3" type="ORF">HINF_LOCUS21738</name>
    <name evidence="4" type="ORF">HINF_LOCUS54274</name>
</gene>
<dbReference type="InterPro" id="IPR017930">
    <property type="entry name" value="Myb_dom"/>
</dbReference>
<dbReference type="Gene3D" id="1.10.10.60">
    <property type="entry name" value="Homeodomain-like"/>
    <property type="match status" value="2"/>
</dbReference>